<gene>
    <name evidence="1" type="ORF">MNBD_IGNAVI01-160</name>
</gene>
<proteinExistence type="predicted"/>
<dbReference type="AlphaFoldDB" id="A0A3B1CTJ0"/>
<sequence length="119" mass="14433">MNKLDDLGLIQFNQIVEEYLYKKDKWGAKGSQFILSRFFAELEDFFSYFYDTELFKEKFWDYVVKEKQNTDKFLHIFETALGLDAWNKTFGRGFRKFKNFRIAILFFLGKLKLYPQTSQ</sequence>
<dbReference type="EMBL" id="UOGD01000398">
    <property type="protein sequence ID" value="VAX27933.1"/>
    <property type="molecule type" value="Genomic_DNA"/>
</dbReference>
<name>A0A3B1CTJ0_9ZZZZ</name>
<organism evidence="1">
    <name type="scientific">hydrothermal vent metagenome</name>
    <dbReference type="NCBI Taxonomy" id="652676"/>
    <lineage>
        <taxon>unclassified sequences</taxon>
        <taxon>metagenomes</taxon>
        <taxon>ecological metagenomes</taxon>
    </lineage>
</organism>
<evidence type="ECO:0000313" key="1">
    <source>
        <dbReference type="EMBL" id="VAX27933.1"/>
    </source>
</evidence>
<reference evidence="1" key="1">
    <citation type="submission" date="2018-06" db="EMBL/GenBank/DDBJ databases">
        <authorList>
            <person name="Zhirakovskaya E."/>
        </authorList>
    </citation>
    <scope>NUCLEOTIDE SEQUENCE</scope>
</reference>
<protein>
    <submittedName>
        <fullName evidence="1">Uncharacterized protein</fullName>
    </submittedName>
</protein>
<accession>A0A3B1CTJ0</accession>